<dbReference type="HOGENOM" id="CLU_076056_0_0_9"/>
<reference evidence="3" key="1">
    <citation type="journal article" date="2010" name="Environ. Microbiol.">
        <title>The genome of Syntrophomonas wolfei: new insights into syntrophic metabolism and biohydrogen production.</title>
        <authorList>
            <person name="Sieber J.R."/>
            <person name="Sims D.R."/>
            <person name="Han C."/>
            <person name="Kim E."/>
            <person name="Lykidis A."/>
            <person name="Lapidus A.L."/>
            <person name="McDonnald E."/>
            <person name="Rohlin L."/>
            <person name="Culley D.E."/>
            <person name="Gunsalus R."/>
            <person name="McInerney M.J."/>
        </authorList>
    </citation>
    <scope>NUCLEOTIDE SEQUENCE [LARGE SCALE GENOMIC DNA]</scope>
    <source>
        <strain evidence="3">DSM 2245B / Goettingen</strain>
    </source>
</reference>
<gene>
    <name evidence="2" type="ordered locus">Swol_0502</name>
</gene>
<name>Q0AZL8_SYNWW</name>
<dbReference type="EMBL" id="CP000448">
    <property type="protein sequence ID" value="ABI67836.1"/>
    <property type="molecule type" value="Genomic_DNA"/>
</dbReference>
<dbReference type="eggNOG" id="ENOG5032R7U">
    <property type="taxonomic scope" value="Bacteria"/>
</dbReference>
<protein>
    <recommendedName>
        <fullName evidence="1">Restriction endonuclease type II NotI domain-containing protein</fullName>
    </recommendedName>
</protein>
<accession>Q0AZL8</accession>
<dbReference type="Proteomes" id="UP000001968">
    <property type="component" value="Chromosome"/>
</dbReference>
<dbReference type="KEGG" id="swo:Swol_0502"/>
<proteinExistence type="predicted"/>
<dbReference type="REBASE" id="17611">
    <property type="entry name" value="SwoGORF503P"/>
</dbReference>
<evidence type="ECO:0000259" key="1">
    <source>
        <dbReference type="Pfam" id="PF12183"/>
    </source>
</evidence>
<dbReference type="Pfam" id="PF12183">
    <property type="entry name" value="NotI"/>
    <property type="match status" value="1"/>
</dbReference>
<sequence>MVTIDAASFFFSPGTKWTTLTEVRLNDINGHTAGNIDIVLVAYDDYGKITDFGALEIQSVYISGNIRRPFEAYIQEPELMYNMDWLSKPNYPRPDYLSSSRKRLVPQLIYKGKILNVWSKKIAVALHSGFFSTLPQLPRVSADKAEIAWLIYDIELKQETNRYNLVHTDTIYTLFQNSLDRIVTPESGLIDDFIEVLQGKLDKKLEKMEINDDDINKTMDMLL</sequence>
<feature type="domain" description="Restriction endonuclease type II NotI" evidence="1">
    <location>
        <begin position="11"/>
        <end position="165"/>
    </location>
</feature>
<evidence type="ECO:0000313" key="3">
    <source>
        <dbReference type="Proteomes" id="UP000001968"/>
    </source>
</evidence>
<organism evidence="2 3">
    <name type="scientific">Syntrophomonas wolfei subsp. wolfei (strain DSM 2245B / Goettingen)</name>
    <dbReference type="NCBI Taxonomy" id="335541"/>
    <lineage>
        <taxon>Bacteria</taxon>
        <taxon>Bacillati</taxon>
        <taxon>Bacillota</taxon>
        <taxon>Clostridia</taxon>
        <taxon>Eubacteriales</taxon>
        <taxon>Syntrophomonadaceae</taxon>
        <taxon>Syntrophomonas</taxon>
    </lineage>
</organism>
<evidence type="ECO:0000313" key="2">
    <source>
        <dbReference type="EMBL" id="ABI67836.1"/>
    </source>
</evidence>
<keyword evidence="3" id="KW-1185">Reference proteome</keyword>
<dbReference type="InterPro" id="IPR022009">
    <property type="entry name" value="Resctriction_endonuc_II_NotI"/>
</dbReference>
<dbReference type="AlphaFoldDB" id="Q0AZL8"/>